<comment type="caution">
    <text evidence="14">The sequence shown here is derived from an EMBL/GenBank/DDBJ whole genome shotgun (WGS) entry which is preliminary data.</text>
</comment>
<name>A0AAV4NA41_CAEEX</name>
<comment type="catalytic activity">
    <reaction evidence="10 11">
        <text>L-lysyl(79)-[histone H3] + 3 S-adenosyl-L-methionine = N(6),N(6),N(6)-trimethyl-L-lysyl(79)-[histone H3] + 3 S-adenosyl-L-homocysteine + 3 H(+)</text>
        <dbReference type="Rhea" id="RHEA:60328"/>
        <dbReference type="Rhea" id="RHEA-COMP:15549"/>
        <dbReference type="Rhea" id="RHEA-COMP:15552"/>
        <dbReference type="ChEBI" id="CHEBI:15378"/>
        <dbReference type="ChEBI" id="CHEBI:29969"/>
        <dbReference type="ChEBI" id="CHEBI:57856"/>
        <dbReference type="ChEBI" id="CHEBI:59789"/>
        <dbReference type="ChEBI" id="CHEBI:61961"/>
        <dbReference type="EC" id="2.1.1.360"/>
    </reaction>
</comment>
<keyword evidence="6 11" id="KW-0949">S-adenosyl-L-methionine</keyword>
<comment type="miscellaneous">
    <text evidence="11">In contrast to other lysine histone methyltransferases, it does not contain a SET domain, suggesting the existence of another mechanism for methylation of lysine residues of histones.</text>
</comment>
<comment type="function">
    <text evidence="11">Histone methyltransferase that specifically trimethylates histone H3 to form H3K79me3. This methylation is required for telomere silencing and for the pachytene checkpoint during the meiotic cell cycle by allowing the recruitment of RAD9 to double strand breaks. Nucleosomes are preferred as substrate compared to free histone.</text>
</comment>
<evidence type="ECO:0000256" key="11">
    <source>
        <dbReference type="RuleBase" id="RU271113"/>
    </source>
</evidence>
<comment type="subcellular location">
    <subcellularLocation>
        <location evidence="1 11">Nucleus</location>
    </subcellularLocation>
</comment>
<keyword evidence="4 11" id="KW-0489">Methyltransferase</keyword>
<feature type="region of interest" description="Disordered" evidence="12">
    <location>
        <begin position="156"/>
        <end position="180"/>
    </location>
</feature>
<dbReference type="GO" id="GO:0140956">
    <property type="term" value="F:histone H3K79 trimethyltransferase activity"/>
    <property type="evidence" value="ECO:0007669"/>
    <property type="project" value="UniProtKB-EC"/>
</dbReference>
<organism evidence="14 15">
    <name type="scientific">Caerostris extrusa</name>
    <name type="common">Bark spider</name>
    <name type="synonym">Caerostris bankana</name>
    <dbReference type="NCBI Taxonomy" id="172846"/>
    <lineage>
        <taxon>Eukaryota</taxon>
        <taxon>Metazoa</taxon>
        <taxon>Ecdysozoa</taxon>
        <taxon>Arthropoda</taxon>
        <taxon>Chelicerata</taxon>
        <taxon>Arachnida</taxon>
        <taxon>Araneae</taxon>
        <taxon>Araneomorphae</taxon>
        <taxon>Entelegynae</taxon>
        <taxon>Araneoidea</taxon>
        <taxon>Araneidae</taxon>
        <taxon>Caerostris</taxon>
    </lineage>
</organism>
<evidence type="ECO:0000256" key="2">
    <source>
        <dbReference type="ARBA" id="ARBA00012190"/>
    </source>
</evidence>
<evidence type="ECO:0000313" key="14">
    <source>
        <dbReference type="EMBL" id="GIX80382.1"/>
    </source>
</evidence>
<dbReference type="Proteomes" id="UP001054945">
    <property type="component" value="Unassembled WGS sequence"/>
</dbReference>
<reference evidence="14 15" key="1">
    <citation type="submission" date="2021-06" db="EMBL/GenBank/DDBJ databases">
        <title>Caerostris extrusa draft genome.</title>
        <authorList>
            <person name="Kono N."/>
            <person name="Arakawa K."/>
        </authorList>
    </citation>
    <scope>NUCLEOTIDE SEQUENCE [LARGE SCALE GENOMIC DNA]</scope>
</reference>
<keyword evidence="8 11" id="KW-0539">Nucleus</keyword>
<gene>
    <name evidence="14" type="primary">gpp</name>
    <name evidence="14" type="ORF">CEXT_514051</name>
</gene>
<evidence type="ECO:0000256" key="6">
    <source>
        <dbReference type="ARBA" id="ARBA00022691"/>
    </source>
</evidence>
<evidence type="ECO:0000256" key="4">
    <source>
        <dbReference type="ARBA" id="ARBA00022603"/>
    </source>
</evidence>
<dbReference type="GO" id="GO:0035097">
    <property type="term" value="C:histone methyltransferase complex"/>
    <property type="evidence" value="ECO:0007669"/>
    <property type="project" value="UniProtKB-ARBA"/>
</dbReference>
<keyword evidence="5 11" id="KW-0808">Transferase</keyword>
<dbReference type="PROSITE" id="PS51569">
    <property type="entry name" value="DOT1"/>
    <property type="match status" value="1"/>
</dbReference>
<dbReference type="FunFam" id="3.40.50.150:FF:000033">
    <property type="entry name" value="Histone-lysine N-methyltransferase, H3 lysine-79 specific"/>
    <property type="match status" value="1"/>
</dbReference>
<dbReference type="AlphaFoldDB" id="A0AAV4NA41"/>
<evidence type="ECO:0000256" key="8">
    <source>
        <dbReference type="ARBA" id="ARBA00023242"/>
    </source>
</evidence>
<dbReference type="GO" id="GO:0000077">
    <property type="term" value="P:DNA damage checkpoint signaling"/>
    <property type="evidence" value="ECO:0007669"/>
    <property type="project" value="TreeGrafter"/>
</dbReference>
<dbReference type="SUPFAM" id="SSF53335">
    <property type="entry name" value="S-adenosyl-L-methionine-dependent methyltransferases"/>
    <property type="match status" value="1"/>
</dbReference>
<dbReference type="EMBL" id="BPLR01020590">
    <property type="protein sequence ID" value="GIX80382.1"/>
    <property type="molecule type" value="Genomic_DNA"/>
</dbReference>
<proteinExistence type="inferred from homology"/>
<evidence type="ECO:0000313" key="15">
    <source>
        <dbReference type="Proteomes" id="UP001054945"/>
    </source>
</evidence>
<evidence type="ECO:0000256" key="10">
    <source>
        <dbReference type="ARBA" id="ARBA00047770"/>
    </source>
</evidence>
<dbReference type="PANTHER" id="PTHR21451">
    <property type="entry name" value="HISTONE H3 METHYLTRANSFERASE"/>
    <property type="match status" value="1"/>
</dbReference>
<keyword evidence="15" id="KW-1185">Reference proteome</keyword>
<feature type="non-terminal residue" evidence="14">
    <location>
        <position position="1"/>
    </location>
</feature>
<evidence type="ECO:0000256" key="12">
    <source>
        <dbReference type="SAM" id="MobiDB-lite"/>
    </source>
</evidence>
<evidence type="ECO:0000256" key="9">
    <source>
        <dbReference type="ARBA" id="ARBA00029821"/>
    </source>
</evidence>
<dbReference type="GO" id="GO:0032259">
    <property type="term" value="P:methylation"/>
    <property type="evidence" value="ECO:0007669"/>
    <property type="project" value="UniProtKB-KW"/>
</dbReference>
<keyword evidence="7 11" id="KW-0156">Chromatin regulator</keyword>
<evidence type="ECO:0000256" key="5">
    <source>
        <dbReference type="ARBA" id="ARBA00022679"/>
    </source>
</evidence>
<dbReference type="GO" id="GO:0006281">
    <property type="term" value="P:DNA repair"/>
    <property type="evidence" value="ECO:0007669"/>
    <property type="project" value="TreeGrafter"/>
</dbReference>
<accession>A0AAV4NA41</accession>
<dbReference type="Gene3D" id="3.40.50.150">
    <property type="entry name" value="Vaccinia Virus protein VP39"/>
    <property type="match status" value="1"/>
</dbReference>
<comment type="similarity">
    <text evidence="11">Belongs to the class I-like SAM-binding methyltransferase superfamily. DOT1 family.</text>
</comment>
<dbReference type="PANTHER" id="PTHR21451:SF0">
    <property type="entry name" value="HISTONE-LYSINE N-METHYLTRANSFERASE, H3 LYSINE-79 SPECIFIC"/>
    <property type="match status" value="1"/>
</dbReference>
<dbReference type="EC" id="2.1.1.360" evidence="2 11"/>
<evidence type="ECO:0000259" key="13">
    <source>
        <dbReference type="PROSITE" id="PS51569"/>
    </source>
</evidence>
<dbReference type="InterPro" id="IPR030445">
    <property type="entry name" value="H3-K79_meTrfase"/>
</dbReference>
<feature type="domain" description="DOT1" evidence="13">
    <location>
        <begin position="1"/>
        <end position="141"/>
    </location>
</feature>
<dbReference type="InterPro" id="IPR029063">
    <property type="entry name" value="SAM-dependent_MTases_sf"/>
</dbReference>
<sequence>LKMDLLVRDALFFLSIVTSACGRRDFLIQDVLPMQEVINFRFLFSLQLIVVNNFAFGPTVDHMLKMRFADIKDEARVVSSKAFCPLNFRITDRNLSDIGTIMNVREIMPLKGSVSWTGKPVSYFLHTIDRTKNEKSKVKDDETSITRGKRLKNGISNPYILDSSSNDSKEDNSLSGPTTRKAWSDWCSNKIIKTSLVGRTVMKKMSQQKEIACLMFSGLDLLHAQTILSTSNSANSDPAPGCIDQKLNNTTPVTETPVEESTLAIERFLAVQKS</sequence>
<protein>
    <recommendedName>
        <fullName evidence="3 11">Histone-lysine N-methyltransferase, H3 lysine-79 specific</fullName>
        <ecNumber evidence="2 11">2.1.1.360</ecNumber>
    </recommendedName>
    <alternativeName>
        <fullName evidence="9 11">Histone H3-K79 methyltransferase</fullName>
    </alternativeName>
</protein>
<dbReference type="InterPro" id="IPR025789">
    <property type="entry name" value="DOT1_dom"/>
</dbReference>
<dbReference type="Pfam" id="PF08123">
    <property type="entry name" value="DOT1"/>
    <property type="match status" value="1"/>
</dbReference>
<evidence type="ECO:0000256" key="7">
    <source>
        <dbReference type="ARBA" id="ARBA00022853"/>
    </source>
</evidence>
<evidence type="ECO:0000256" key="3">
    <source>
        <dbReference type="ARBA" id="ARBA00020987"/>
    </source>
</evidence>
<evidence type="ECO:0000256" key="1">
    <source>
        <dbReference type="ARBA" id="ARBA00004123"/>
    </source>
</evidence>